<dbReference type="SMART" id="SM00355">
    <property type="entry name" value="ZnF_C2H2"/>
    <property type="match status" value="8"/>
</dbReference>
<dbReference type="InterPro" id="IPR013087">
    <property type="entry name" value="Znf_C2H2_type"/>
</dbReference>
<dbReference type="InterPro" id="IPR045914">
    <property type="entry name" value="Zn532-like"/>
</dbReference>
<proteinExistence type="predicted"/>
<dbReference type="Gene3D" id="3.30.160.60">
    <property type="entry name" value="Classic Zinc Finger"/>
    <property type="match status" value="3"/>
</dbReference>
<dbReference type="SUPFAM" id="SSF57667">
    <property type="entry name" value="beta-beta-alpha zinc fingers"/>
    <property type="match status" value="1"/>
</dbReference>
<dbReference type="PROSITE" id="PS50157">
    <property type="entry name" value="ZINC_FINGER_C2H2_2"/>
    <property type="match status" value="3"/>
</dbReference>
<dbReference type="AlphaFoldDB" id="N6T4S1"/>
<evidence type="ECO:0000313" key="2">
    <source>
        <dbReference type="EMBL" id="ENN72613.1"/>
    </source>
</evidence>
<dbReference type="PANTHER" id="PTHR47222">
    <property type="entry name" value="ZINC FINGER PROTEIN 532-RELATED"/>
    <property type="match status" value="1"/>
</dbReference>
<dbReference type="OrthoDB" id="8856548at2759"/>
<reference evidence="2" key="1">
    <citation type="journal article" date="2013" name="Genome Biol.">
        <title>Draft genome of the mountain pine beetle, Dendroctonus ponderosae Hopkins, a major forest pest.</title>
        <authorList>
            <person name="Keeling C.I."/>
            <person name="Yuen M.M."/>
            <person name="Liao N.Y."/>
            <person name="Docking T.R."/>
            <person name="Chan S.K."/>
            <person name="Taylor G.A."/>
            <person name="Palmquist D.L."/>
            <person name="Jackman S.D."/>
            <person name="Nguyen A."/>
            <person name="Li M."/>
            <person name="Henderson H."/>
            <person name="Janes J.K."/>
            <person name="Zhao Y."/>
            <person name="Pandoh P."/>
            <person name="Moore R."/>
            <person name="Sperling F.A."/>
            <person name="Huber D.P."/>
            <person name="Birol I."/>
            <person name="Jones S.J."/>
            <person name="Bohlmann J."/>
        </authorList>
    </citation>
    <scope>NUCLEOTIDE SEQUENCE</scope>
</reference>
<dbReference type="PROSITE" id="PS00028">
    <property type="entry name" value="ZINC_FINGER_C2H2_1"/>
    <property type="match status" value="4"/>
</dbReference>
<name>N6T4S1_DENPD</name>
<evidence type="ECO:0000256" key="1">
    <source>
        <dbReference type="SAM" id="MobiDB-lite"/>
    </source>
</evidence>
<feature type="region of interest" description="Disordered" evidence="1">
    <location>
        <begin position="292"/>
        <end position="338"/>
    </location>
</feature>
<dbReference type="EMBL" id="KB741213">
    <property type="protein sequence ID" value="ENN72613.1"/>
    <property type="molecule type" value="Genomic_DNA"/>
</dbReference>
<organism evidence="2">
    <name type="scientific">Dendroctonus ponderosae</name>
    <name type="common">Mountain pine beetle</name>
    <dbReference type="NCBI Taxonomy" id="77166"/>
    <lineage>
        <taxon>Eukaryota</taxon>
        <taxon>Metazoa</taxon>
        <taxon>Ecdysozoa</taxon>
        <taxon>Arthropoda</taxon>
        <taxon>Hexapoda</taxon>
        <taxon>Insecta</taxon>
        <taxon>Pterygota</taxon>
        <taxon>Neoptera</taxon>
        <taxon>Endopterygota</taxon>
        <taxon>Coleoptera</taxon>
        <taxon>Polyphaga</taxon>
        <taxon>Cucujiformia</taxon>
        <taxon>Curculionidae</taxon>
        <taxon>Scolytinae</taxon>
        <taxon>Dendroctonus</taxon>
    </lineage>
</organism>
<dbReference type="InterPro" id="IPR036236">
    <property type="entry name" value="Znf_C2H2_sf"/>
</dbReference>
<dbReference type="HOGENOM" id="CLU_019760_0_0_1"/>
<gene>
    <name evidence="2" type="ORF">YQE_10712</name>
</gene>
<protein>
    <submittedName>
        <fullName evidence="2">Uncharacterized protein</fullName>
    </submittedName>
</protein>
<sequence length="473" mass="53744">MFLQAHLRVHSKKAPYVCPDCGIEFPALKELMTHMDEVCFHMAKSVRFRCPGRRCGKIFASEATFGPHFKSVHIETLYGCGTCMDTFAELDDCEDHCLTHAEEAVNILKVFACPSCEEEDMDWEMLKNHLEFHCSDLSRCIYIFMCKFCKCYFRSVQTMATHIGHCKGHKISAPKRARPINSGNGIAEKKLSGNGPANAKFMSSTCIACGNRTLYLKSMPSPYCSKCFSQPLPVAYKKSSFTQPGKCVCILCKSQISVTERRRHQHECKYGKPQVFVEKLDIHKIVDIGNSTKKCSSSSGSDMDGSPQKHPASSSDEIRPRKRHKFSSPKKPPVQNDLIADKPISFDGTYQCRLCEYKNTNRKVFHEHITTHRNISTAYQCMECGECFVVKPSLIKHLVHFHNILNDDKYFQQNDCFDKCAVTELAKVVKAPHLANNVKDNQCQVCMAQFNTEEEHNKHFRSHGMAFLMNKSI</sequence>
<dbReference type="PANTHER" id="PTHR47222:SF5">
    <property type="entry name" value="LOW QUALITY PROTEIN: ZINC FINGER PROTEIN 532-LIKE"/>
    <property type="match status" value="1"/>
</dbReference>
<accession>N6T4S1</accession>
<feature type="non-terminal residue" evidence="2">
    <location>
        <position position="1"/>
    </location>
</feature>
<dbReference type="OMA" id="MATHIGH"/>
<feature type="compositionally biased region" description="Low complexity" evidence="1">
    <location>
        <begin position="296"/>
        <end position="306"/>
    </location>
</feature>